<organism evidence="2 3">
    <name type="scientific">Exserohilum turcicum (strain 28A)</name>
    <name type="common">Northern leaf blight fungus</name>
    <name type="synonym">Setosphaeria turcica</name>
    <dbReference type="NCBI Taxonomy" id="671987"/>
    <lineage>
        <taxon>Eukaryota</taxon>
        <taxon>Fungi</taxon>
        <taxon>Dikarya</taxon>
        <taxon>Ascomycota</taxon>
        <taxon>Pezizomycotina</taxon>
        <taxon>Dothideomycetes</taxon>
        <taxon>Pleosporomycetidae</taxon>
        <taxon>Pleosporales</taxon>
        <taxon>Pleosporineae</taxon>
        <taxon>Pleosporaceae</taxon>
        <taxon>Exserohilum</taxon>
    </lineage>
</organism>
<dbReference type="RefSeq" id="XP_008026268.1">
    <property type="nucleotide sequence ID" value="XM_008028077.1"/>
</dbReference>
<feature type="compositionally biased region" description="Basic and acidic residues" evidence="1">
    <location>
        <begin position="202"/>
        <end position="228"/>
    </location>
</feature>
<evidence type="ECO:0000313" key="3">
    <source>
        <dbReference type="Proteomes" id="UP000016935"/>
    </source>
</evidence>
<feature type="region of interest" description="Disordered" evidence="1">
    <location>
        <begin position="190"/>
        <end position="251"/>
    </location>
</feature>
<evidence type="ECO:0000256" key="1">
    <source>
        <dbReference type="SAM" id="MobiDB-lite"/>
    </source>
</evidence>
<evidence type="ECO:0000313" key="2">
    <source>
        <dbReference type="EMBL" id="EOA86030.1"/>
    </source>
</evidence>
<reference evidence="2 3" key="2">
    <citation type="journal article" date="2013" name="PLoS Genet.">
        <title>Comparative genome structure, secondary metabolite, and effector coding capacity across Cochliobolus pathogens.</title>
        <authorList>
            <person name="Condon B.J."/>
            <person name="Leng Y."/>
            <person name="Wu D."/>
            <person name="Bushley K.E."/>
            <person name="Ohm R.A."/>
            <person name="Otillar R."/>
            <person name="Martin J."/>
            <person name="Schackwitz W."/>
            <person name="Grimwood J."/>
            <person name="MohdZainudin N."/>
            <person name="Xue C."/>
            <person name="Wang R."/>
            <person name="Manning V.A."/>
            <person name="Dhillon B."/>
            <person name="Tu Z.J."/>
            <person name="Steffenson B.J."/>
            <person name="Salamov A."/>
            <person name="Sun H."/>
            <person name="Lowry S."/>
            <person name="LaButti K."/>
            <person name="Han J."/>
            <person name="Copeland A."/>
            <person name="Lindquist E."/>
            <person name="Barry K."/>
            <person name="Schmutz J."/>
            <person name="Baker S.E."/>
            <person name="Ciuffetti L.M."/>
            <person name="Grigoriev I.V."/>
            <person name="Zhong S."/>
            <person name="Turgeon B.G."/>
        </authorList>
    </citation>
    <scope>NUCLEOTIDE SEQUENCE [LARGE SCALE GENOMIC DNA]</scope>
    <source>
        <strain evidence="3">28A</strain>
    </source>
</reference>
<sequence>MRLTNVVTPPASNATSIPQRPSATNSPNTSSSNSEIPADIAEIRKANMNSDIIDAFKSTCPPGVKPYITGIGLYTHVDGSKNVSTSSHGENTPPQPIFLPIPQPLGSVNSGSKLPEEVRKLWVDLRGVIQDEERLIGKRKLELEELSKRYEALPAPEKSTTPVQHEKVDVVMQDGEGSEDGEIEDTIAVPVRNSRSQSGHIPLDRRVATASDSNEKDAMQGMEGERGTKLPPSTQIYGPDPRKQRRQVSRE</sequence>
<dbReference type="GeneID" id="19404523"/>
<name>R0ILV5_EXST2</name>
<reference evidence="2 3" key="1">
    <citation type="journal article" date="2012" name="PLoS Pathog.">
        <title>Diverse lifestyles and strategies of plant pathogenesis encoded in the genomes of eighteen Dothideomycetes fungi.</title>
        <authorList>
            <person name="Ohm R.A."/>
            <person name="Feau N."/>
            <person name="Henrissat B."/>
            <person name="Schoch C.L."/>
            <person name="Horwitz B.A."/>
            <person name="Barry K.W."/>
            <person name="Condon B.J."/>
            <person name="Copeland A.C."/>
            <person name="Dhillon B."/>
            <person name="Glaser F."/>
            <person name="Hesse C.N."/>
            <person name="Kosti I."/>
            <person name="LaButti K."/>
            <person name="Lindquist E.A."/>
            <person name="Lucas S."/>
            <person name="Salamov A.A."/>
            <person name="Bradshaw R.E."/>
            <person name="Ciuffetti L."/>
            <person name="Hamelin R.C."/>
            <person name="Kema G.H.J."/>
            <person name="Lawrence C."/>
            <person name="Scott J.A."/>
            <person name="Spatafora J.W."/>
            <person name="Turgeon B.G."/>
            <person name="de Wit P.J.G.M."/>
            <person name="Zhong S."/>
            <person name="Goodwin S.B."/>
            <person name="Grigoriev I.V."/>
        </authorList>
    </citation>
    <scope>NUCLEOTIDE SEQUENCE [LARGE SCALE GENOMIC DNA]</scope>
    <source>
        <strain evidence="3">28A</strain>
    </source>
</reference>
<dbReference type="OrthoDB" id="3693506at2759"/>
<dbReference type="eggNOG" id="ENOG502RR6S">
    <property type="taxonomic scope" value="Eukaryota"/>
</dbReference>
<gene>
    <name evidence="2" type="ORF">SETTUDRAFT_39794</name>
</gene>
<dbReference type="EMBL" id="KB908615">
    <property type="protein sequence ID" value="EOA86030.1"/>
    <property type="molecule type" value="Genomic_DNA"/>
</dbReference>
<accession>R0ILV5</accession>
<feature type="compositionally biased region" description="Polar residues" evidence="1">
    <location>
        <begin position="1"/>
        <end position="19"/>
    </location>
</feature>
<keyword evidence="3" id="KW-1185">Reference proteome</keyword>
<dbReference type="HOGENOM" id="CLU_096908_0_0_1"/>
<feature type="region of interest" description="Disordered" evidence="1">
    <location>
        <begin position="1"/>
        <end position="39"/>
    </location>
</feature>
<feature type="compositionally biased region" description="Low complexity" evidence="1">
    <location>
        <begin position="21"/>
        <end position="34"/>
    </location>
</feature>
<protein>
    <submittedName>
        <fullName evidence="2">Uncharacterized protein</fullName>
    </submittedName>
</protein>
<dbReference type="AlphaFoldDB" id="R0ILV5"/>
<dbReference type="Proteomes" id="UP000016935">
    <property type="component" value="Unassembled WGS sequence"/>
</dbReference>
<proteinExistence type="predicted"/>